<accession>A0A4Y2LCA4</accession>
<dbReference type="AlphaFoldDB" id="A0A4Y2LCA4"/>
<organism evidence="1 2">
    <name type="scientific">Araneus ventricosus</name>
    <name type="common">Orbweaver spider</name>
    <name type="synonym">Epeira ventricosa</name>
    <dbReference type="NCBI Taxonomy" id="182803"/>
    <lineage>
        <taxon>Eukaryota</taxon>
        <taxon>Metazoa</taxon>
        <taxon>Ecdysozoa</taxon>
        <taxon>Arthropoda</taxon>
        <taxon>Chelicerata</taxon>
        <taxon>Arachnida</taxon>
        <taxon>Araneae</taxon>
        <taxon>Araneomorphae</taxon>
        <taxon>Entelegynae</taxon>
        <taxon>Araneoidea</taxon>
        <taxon>Araneidae</taxon>
        <taxon>Araneus</taxon>
    </lineage>
</organism>
<name>A0A4Y2LCA4_ARAVE</name>
<dbReference type="Proteomes" id="UP000499080">
    <property type="component" value="Unassembled WGS sequence"/>
</dbReference>
<proteinExistence type="predicted"/>
<evidence type="ECO:0000313" key="2">
    <source>
        <dbReference type="Proteomes" id="UP000499080"/>
    </source>
</evidence>
<dbReference type="EMBL" id="BGPR01005645">
    <property type="protein sequence ID" value="GBN12089.1"/>
    <property type="molecule type" value="Genomic_DNA"/>
</dbReference>
<protein>
    <submittedName>
        <fullName evidence="1">Uncharacterized protein</fullName>
    </submittedName>
</protein>
<evidence type="ECO:0000313" key="1">
    <source>
        <dbReference type="EMBL" id="GBN12089.1"/>
    </source>
</evidence>
<keyword evidence="2" id="KW-1185">Reference proteome</keyword>
<reference evidence="1 2" key="1">
    <citation type="journal article" date="2019" name="Sci. Rep.">
        <title>Orb-weaving spider Araneus ventricosus genome elucidates the spidroin gene catalogue.</title>
        <authorList>
            <person name="Kono N."/>
            <person name="Nakamura H."/>
            <person name="Ohtoshi R."/>
            <person name="Moran D.A.P."/>
            <person name="Shinohara A."/>
            <person name="Yoshida Y."/>
            <person name="Fujiwara M."/>
            <person name="Mori M."/>
            <person name="Tomita M."/>
            <person name="Arakawa K."/>
        </authorList>
    </citation>
    <scope>NUCLEOTIDE SEQUENCE [LARGE SCALE GENOMIC DNA]</scope>
</reference>
<comment type="caution">
    <text evidence="1">The sequence shown here is derived from an EMBL/GenBank/DDBJ whole genome shotgun (WGS) entry which is preliminary data.</text>
</comment>
<sequence>MFQCVSQCGPTTLGSISIRRFCVQKTCFRPTTSYNTCRRPFSSSFGPKEKKHYCTAARCRPLCSIRENNLRYYGAKTPSQCRSLCKAASCVCPPQRTTEKAPLMLGKRTRCLDQTAKDFCTLHRRVQIHTGERFRASADLEGTRYQMPSIQLS</sequence>
<gene>
    <name evidence="1" type="ORF">AVEN_242738_1</name>
</gene>